<name>A0A6A4T495_SCOMX</name>
<organism evidence="1 2">
    <name type="scientific">Scophthalmus maximus</name>
    <name type="common">Turbot</name>
    <name type="synonym">Psetta maxima</name>
    <dbReference type="NCBI Taxonomy" id="52904"/>
    <lineage>
        <taxon>Eukaryota</taxon>
        <taxon>Metazoa</taxon>
        <taxon>Chordata</taxon>
        <taxon>Craniata</taxon>
        <taxon>Vertebrata</taxon>
        <taxon>Euteleostomi</taxon>
        <taxon>Actinopterygii</taxon>
        <taxon>Neopterygii</taxon>
        <taxon>Teleostei</taxon>
        <taxon>Neoteleostei</taxon>
        <taxon>Acanthomorphata</taxon>
        <taxon>Carangaria</taxon>
        <taxon>Pleuronectiformes</taxon>
        <taxon>Pleuronectoidei</taxon>
        <taxon>Scophthalmidae</taxon>
        <taxon>Scophthalmus</taxon>
    </lineage>
</organism>
<protein>
    <submittedName>
        <fullName evidence="1">Uncharacterized protein</fullName>
    </submittedName>
</protein>
<dbReference type="AlphaFoldDB" id="A0A6A4T495"/>
<dbReference type="Proteomes" id="UP000438429">
    <property type="component" value="Unassembled WGS sequence"/>
</dbReference>
<comment type="caution">
    <text evidence="1">The sequence shown here is derived from an EMBL/GenBank/DDBJ whole genome shotgun (WGS) entry which is preliminary data.</text>
</comment>
<proteinExistence type="predicted"/>
<gene>
    <name evidence="1" type="ORF">F2P81_009652</name>
</gene>
<sequence length="274" mass="31163">MQSTKLCAVTEKLEINNSGNDLIVVQERDQLQKDQPSHAAKGELENLIFFLRAVENLNRLIDSTAAAAAPPVITLFRLTVFPRMPFNQSHVSKCDRHRDVDRSDPDHGTFQVHNNGENKDFIVYFNWSCCLLFTTTASICRKPRSRVRVGVARENPRRRGNGKVSWHVRTLNLLAKQLDIFSGRNRTPIQLRSTEKIIARCLIAENKSDLLSQQNIPYSNLKCDVDYLKQKLLECINLKAKLMEFCGVDGLAYSDHQKIAVLTKCPRQSDAVIE</sequence>
<reference evidence="1 2" key="1">
    <citation type="submission" date="2019-06" db="EMBL/GenBank/DDBJ databases">
        <title>Draft genomes of female and male turbot (Scophthalmus maximus).</title>
        <authorList>
            <person name="Xu H."/>
            <person name="Xu X.-W."/>
            <person name="Shao C."/>
            <person name="Chen S."/>
        </authorList>
    </citation>
    <scope>NUCLEOTIDE SEQUENCE [LARGE SCALE GENOMIC DNA]</scope>
    <source>
        <strain evidence="1">Ysfricsl-2016a</strain>
        <tissue evidence="1">Blood</tissue>
    </source>
</reference>
<evidence type="ECO:0000313" key="2">
    <source>
        <dbReference type="Proteomes" id="UP000438429"/>
    </source>
</evidence>
<accession>A0A6A4T495</accession>
<evidence type="ECO:0000313" key="1">
    <source>
        <dbReference type="EMBL" id="KAF0039168.1"/>
    </source>
</evidence>
<dbReference type="EMBL" id="VEVO01000008">
    <property type="protein sequence ID" value="KAF0039168.1"/>
    <property type="molecule type" value="Genomic_DNA"/>
</dbReference>